<name>A0AC61MQS2_9FIRM</name>
<keyword evidence="2" id="KW-1185">Reference proteome</keyword>
<gene>
    <name evidence="1" type="ORF">JFY71_06160</name>
</gene>
<accession>A0AC61MQS2</accession>
<protein>
    <submittedName>
        <fullName evidence="1">Cytidylate kinase-like family protein</fullName>
    </submittedName>
</protein>
<organism evidence="1 2">
    <name type="scientific">Miniphocaeibacter halophilus</name>
    <dbReference type="NCBI Taxonomy" id="2931922"/>
    <lineage>
        <taxon>Bacteria</taxon>
        <taxon>Bacillati</taxon>
        <taxon>Bacillota</taxon>
        <taxon>Tissierellia</taxon>
        <taxon>Tissierellales</taxon>
        <taxon>Peptoniphilaceae</taxon>
        <taxon>Miniphocaeibacter</taxon>
    </lineage>
</organism>
<evidence type="ECO:0000313" key="1">
    <source>
        <dbReference type="EMBL" id="QQK06930.1"/>
    </source>
</evidence>
<sequence>MAKKIITISRQFGSGGRTVGKKLAEKLNYKYYDREIIEKIAEESGFSQEFIEETEEKDTYRGLFNIGLLARDYRGMSVDDYIWEAQTKIIKEIADSGENAVIVGRCSDYILRDREDTIHVFVHADLKKRKRRVREKYGDREVSLEKRLKDKDKRRRVYYKFYTDREWGDVENFTMTLNSGELGIDNCVKLIEEAVNF</sequence>
<dbReference type="EMBL" id="CP066744">
    <property type="protein sequence ID" value="QQK06930.1"/>
    <property type="molecule type" value="Genomic_DNA"/>
</dbReference>
<proteinExistence type="predicted"/>
<dbReference type="Proteomes" id="UP000595814">
    <property type="component" value="Chromosome"/>
</dbReference>
<evidence type="ECO:0000313" key="2">
    <source>
        <dbReference type="Proteomes" id="UP000595814"/>
    </source>
</evidence>
<reference evidence="1 2" key="1">
    <citation type="journal article" date="2022" name="Int. J. Syst. Evol. Microbiol.">
        <title>Miniphocaeibacter halophilus sp. nov., an ammonium-tolerant acetate-producing bacterium isolated from a biogas system.</title>
        <authorList>
            <person name="Schnurer A."/>
            <person name="Singh A."/>
            <person name="Bi S."/>
            <person name="Qiao W."/>
            <person name="Westerholm M."/>
        </authorList>
    </citation>
    <scope>NUCLEOTIDE SEQUENCE [LARGE SCALE GENOMIC DNA]</scope>
    <source>
        <strain evidence="1 2">AMB_01</strain>
    </source>
</reference>